<dbReference type="AlphaFoldDB" id="A0AA36C5D3"/>
<feature type="domain" description="Ground-like" evidence="1">
    <location>
        <begin position="15"/>
        <end position="97"/>
    </location>
</feature>
<reference evidence="2" key="1">
    <citation type="submission" date="2023-06" db="EMBL/GenBank/DDBJ databases">
        <authorList>
            <person name="Delattre M."/>
        </authorList>
    </citation>
    <scope>NUCLEOTIDE SEQUENCE</scope>
    <source>
        <strain evidence="2">AF72</strain>
    </source>
</reference>
<dbReference type="Proteomes" id="UP001177023">
    <property type="component" value="Unassembled WGS sequence"/>
</dbReference>
<accession>A0AA36C5D3</accession>
<protein>
    <recommendedName>
        <fullName evidence="1">Ground-like domain-containing protein</fullName>
    </recommendedName>
</protein>
<organism evidence="2 3">
    <name type="scientific">Mesorhabditis spiculigera</name>
    <dbReference type="NCBI Taxonomy" id="96644"/>
    <lineage>
        <taxon>Eukaryota</taxon>
        <taxon>Metazoa</taxon>
        <taxon>Ecdysozoa</taxon>
        <taxon>Nematoda</taxon>
        <taxon>Chromadorea</taxon>
        <taxon>Rhabditida</taxon>
        <taxon>Rhabditina</taxon>
        <taxon>Rhabditomorpha</taxon>
        <taxon>Rhabditoidea</taxon>
        <taxon>Rhabditidae</taxon>
        <taxon>Mesorhabditinae</taxon>
        <taxon>Mesorhabditis</taxon>
    </lineage>
</organism>
<name>A0AA36C5D3_9BILA</name>
<gene>
    <name evidence="2" type="ORF">MSPICULIGERA_LOCUS1381</name>
</gene>
<sequence length="159" mass="17824">MNATHGQNCYANRDGYMCCSERLELIMRKSFRKLRRRLGFHGCSVQLIANQIQKDAEATFGVPFESVVGIDDFAIRAHFVGELTCKIEQDGRFVAAYATATPEIFLSKASRNIAYEAKPRVTPAQNISEAELLETERNIQAIADLLQGVDQRTTILIPE</sequence>
<dbReference type="PANTHER" id="PTHR31967:SF20">
    <property type="entry name" value="GROUND-LIKE DOMAIN-CONTAINING PROTEIN"/>
    <property type="match status" value="1"/>
</dbReference>
<proteinExistence type="predicted"/>
<evidence type="ECO:0000313" key="3">
    <source>
        <dbReference type="Proteomes" id="UP001177023"/>
    </source>
</evidence>
<evidence type="ECO:0000313" key="2">
    <source>
        <dbReference type="EMBL" id="CAJ0559808.1"/>
    </source>
</evidence>
<comment type="caution">
    <text evidence="2">The sequence shown here is derived from an EMBL/GenBank/DDBJ whole genome shotgun (WGS) entry which is preliminary data.</text>
</comment>
<dbReference type="EMBL" id="CATQJA010000382">
    <property type="protein sequence ID" value="CAJ0559808.1"/>
    <property type="molecule type" value="Genomic_DNA"/>
</dbReference>
<feature type="non-terminal residue" evidence="2">
    <location>
        <position position="159"/>
    </location>
</feature>
<keyword evidence="3" id="KW-1185">Reference proteome</keyword>
<dbReference type="Pfam" id="PF04155">
    <property type="entry name" value="Ground-like"/>
    <property type="match status" value="1"/>
</dbReference>
<evidence type="ECO:0000259" key="1">
    <source>
        <dbReference type="Pfam" id="PF04155"/>
    </source>
</evidence>
<dbReference type="PANTHER" id="PTHR31967">
    <property type="entry name" value="GROUNDHOG (HEDGEHOG-LIKE FAMILY)-RELATED"/>
    <property type="match status" value="1"/>
</dbReference>
<dbReference type="InterPro" id="IPR007284">
    <property type="entry name" value="Ground-like_dom"/>
</dbReference>